<accession>A0ABZ0GRM0</accession>
<dbReference type="InterPro" id="IPR025924">
    <property type="entry name" value="YHYH_dom"/>
</dbReference>
<organism evidence="6 7">
    <name type="scientific">Thalassotalea fonticola</name>
    <dbReference type="NCBI Taxonomy" id="3065649"/>
    <lineage>
        <taxon>Bacteria</taxon>
        <taxon>Pseudomonadati</taxon>
        <taxon>Pseudomonadota</taxon>
        <taxon>Gammaproteobacteria</taxon>
        <taxon>Alteromonadales</taxon>
        <taxon>Colwelliaceae</taxon>
        <taxon>Thalassotalea</taxon>
    </lineage>
</organism>
<dbReference type="PANTHER" id="PTHR42693:SF53">
    <property type="entry name" value="ENDO-4-O-SULFATASE"/>
    <property type="match status" value="1"/>
</dbReference>
<dbReference type="InterPro" id="IPR017850">
    <property type="entry name" value="Alkaline_phosphatase_core_sf"/>
</dbReference>
<feature type="region of interest" description="Disordered" evidence="3">
    <location>
        <begin position="19"/>
        <end position="56"/>
    </location>
</feature>
<evidence type="ECO:0000313" key="6">
    <source>
        <dbReference type="EMBL" id="WOH38008.1"/>
    </source>
</evidence>
<dbReference type="RefSeq" id="WP_348396782.1">
    <property type="nucleotide sequence ID" value="NZ_CP136600.1"/>
</dbReference>
<dbReference type="Pfam" id="PF14240">
    <property type="entry name" value="YHYH"/>
    <property type="match status" value="1"/>
</dbReference>
<sequence>MHKLLSVFSVLLLVSCGGGGSSDESEAVSPEVETAPVDEGTNNEDDTSNNDASSNSPNILFILSDDQGLDASAQYSYSTDLPNTVTLNNLAEHGITYTNTWATPACTTTRASVLTGKYGVNSGVTYVPAVLDTTLQTLPEYLKADMATSHYQSAVFGKWHLGGGQASATHPNDSGIEHYAGNLGNLDDYYNWELTVNGQTSTVNEYHTTKITDLAIDWITKQPSPWFVWLAYSAPHSPFHLPPSSLHNRTELLGSDTDINTNKRDYYLAAIEAMDSEIGRLISSLPVEVQDNTIIIFMGDNGTPAQVIDTSVFDKTHSKSTLYEGGIRVPLVISGTGVGRSNAIDSTLVNSVDLFATIAELAGSNKSSVFDSQSFVPTLTTTEQTREYNYSEFESNSTTGWAVREGDYKLIEFADGGQQLFDVEHDLAETNDLLLTAFDSHDIVHALEDIANSVRNETTGTALDITNQIFENRNANCSDYVEQYRSNVLDVNNALVFVGDLVITSNAEKCIFNTNAIPNHDFNDGDNSFPNNVSAQNDTFEITNTPSFANTATQISLQVDNAILLNGVKVDLLAAGCFGVGNGKVGCNDMNQAWRYDPMSPLSGFRVDSHNAHAQPDGTYHYHGTPNAFYHAQNNGNASPVVGFAADGFPIFGPYFDDNGNIRKALSSYQVIGGSRPTTNGSPGGVYDGTYRDDNEYVEGLGDLDECNGMTVDGVYGYYITDGFPYVLNCFKGTPDPTFYK</sequence>
<name>A0ABZ0GRM0_9GAMM</name>
<feature type="domain" description="Sulfatase N-terminal" evidence="4">
    <location>
        <begin position="57"/>
        <end position="363"/>
    </location>
</feature>
<evidence type="ECO:0000256" key="2">
    <source>
        <dbReference type="ARBA" id="ARBA00022801"/>
    </source>
</evidence>
<evidence type="ECO:0000259" key="4">
    <source>
        <dbReference type="Pfam" id="PF00884"/>
    </source>
</evidence>
<dbReference type="Proteomes" id="UP001301442">
    <property type="component" value="Chromosome"/>
</dbReference>
<keyword evidence="7" id="KW-1185">Reference proteome</keyword>
<dbReference type="EMBL" id="CP136600">
    <property type="protein sequence ID" value="WOH38008.1"/>
    <property type="molecule type" value="Genomic_DNA"/>
</dbReference>
<keyword evidence="2" id="KW-0378">Hydrolase</keyword>
<protein>
    <submittedName>
        <fullName evidence="6">Sulfatase-like hydrolase/transferase</fullName>
    </submittedName>
</protein>
<dbReference type="Gene3D" id="3.30.1120.10">
    <property type="match status" value="1"/>
</dbReference>
<dbReference type="PANTHER" id="PTHR42693">
    <property type="entry name" value="ARYLSULFATASE FAMILY MEMBER"/>
    <property type="match status" value="1"/>
</dbReference>
<evidence type="ECO:0000256" key="1">
    <source>
        <dbReference type="ARBA" id="ARBA00008779"/>
    </source>
</evidence>
<evidence type="ECO:0000259" key="5">
    <source>
        <dbReference type="Pfam" id="PF14240"/>
    </source>
</evidence>
<dbReference type="Pfam" id="PF00884">
    <property type="entry name" value="Sulfatase"/>
    <property type="match status" value="1"/>
</dbReference>
<comment type="similarity">
    <text evidence="1">Belongs to the sulfatase family.</text>
</comment>
<feature type="domain" description="YHYH" evidence="5">
    <location>
        <begin position="540"/>
        <end position="733"/>
    </location>
</feature>
<evidence type="ECO:0000313" key="7">
    <source>
        <dbReference type="Proteomes" id="UP001301442"/>
    </source>
</evidence>
<dbReference type="Gene3D" id="3.40.720.10">
    <property type="entry name" value="Alkaline Phosphatase, subunit A"/>
    <property type="match status" value="1"/>
</dbReference>
<evidence type="ECO:0000256" key="3">
    <source>
        <dbReference type="SAM" id="MobiDB-lite"/>
    </source>
</evidence>
<reference evidence="6 7" key="1">
    <citation type="submission" date="2023-09" db="EMBL/GenBank/DDBJ databases">
        <authorList>
            <person name="Qi X."/>
        </authorList>
    </citation>
    <scope>NUCLEOTIDE SEQUENCE [LARGE SCALE GENOMIC DNA]</scope>
    <source>
        <strain evidence="6 7">S1-1</strain>
    </source>
</reference>
<proteinExistence type="inferred from homology"/>
<dbReference type="PROSITE" id="PS51257">
    <property type="entry name" value="PROKAR_LIPOPROTEIN"/>
    <property type="match status" value="1"/>
</dbReference>
<dbReference type="SUPFAM" id="SSF53649">
    <property type="entry name" value="Alkaline phosphatase-like"/>
    <property type="match status" value="1"/>
</dbReference>
<gene>
    <name evidence="6" type="ORF">RI844_01880</name>
</gene>
<dbReference type="InterPro" id="IPR050738">
    <property type="entry name" value="Sulfatase"/>
</dbReference>
<dbReference type="InterPro" id="IPR000917">
    <property type="entry name" value="Sulfatase_N"/>
</dbReference>